<dbReference type="EMBL" id="JADLQN010000004">
    <property type="protein sequence ID" value="MBF6356956.1"/>
    <property type="molecule type" value="Genomic_DNA"/>
</dbReference>
<organism evidence="2 3">
    <name type="scientific">Nocardia higoensis</name>
    <dbReference type="NCBI Taxonomy" id="228599"/>
    <lineage>
        <taxon>Bacteria</taxon>
        <taxon>Bacillati</taxon>
        <taxon>Actinomycetota</taxon>
        <taxon>Actinomycetes</taxon>
        <taxon>Mycobacteriales</taxon>
        <taxon>Nocardiaceae</taxon>
        <taxon>Nocardia</taxon>
    </lineage>
</organism>
<sequence>MGSTTPDGVTSTDPDPGPAEEATRLGELAAGSLLSAPTEAEGYLRAALAAGTGVLSEEQIARLHAQLVTALSGAPDREAELAEVALDAARHWEELSGDTATHLVFVAARALHRAGRHARAAELFARALAKAAPYPVPEMAVLRGQYGRSLRLLSDHRGAARQYLAAAHAIRGHADQRELRAELTWSAASALDACGADGPAALAYLRAAELWGELGRTGPRARCLRSAAWLRFWAAPTGELRGPSIEALRSLLAELQERAERQPSREIANELDHTRRQLTDMLDSRSQ</sequence>
<evidence type="ECO:0008006" key="4">
    <source>
        <dbReference type="Google" id="ProtNLM"/>
    </source>
</evidence>
<dbReference type="RefSeq" id="WP_195003816.1">
    <property type="nucleotide sequence ID" value="NZ_JADLQN010000004.1"/>
</dbReference>
<dbReference type="InterPro" id="IPR011990">
    <property type="entry name" value="TPR-like_helical_dom_sf"/>
</dbReference>
<comment type="caution">
    <text evidence="2">The sequence shown here is derived from an EMBL/GenBank/DDBJ whole genome shotgun (WGS) entry which is preliminary data.</text>
</comment>
<accession>A0ABS0DES7</accession>
<reference evidence="2 3" key="1">
    <citation type="submission" date="2020-10" db="EMBL/GenBank/DDBJ databases">
        <title>Identification of Nocardia species via Next-generation sequencing and recognition of intraspecies genetic diversity.</title>
        <authorList>
            <person name="Li P."/>
            <person name="Li P."/>
            <person name="Lu B."/>
        </authorList>
    </citation>
    <scope>NUCLEOTIDE SEQUENCE [LARGE SCALE GENOMIC DNA]</scope>
    <source>
        <strain evidence="2 3">BJ06-0143</strain>
    </source>
</reference>
<evidence type="ECO:0000256" key="1">
    <source>
        <dbReference type="SAM" id="MobiDB-lite"/>
    </source>
</evidence>
<proteinExistence type="predicted"/>
<dbReference type="Proteomes" id="UP000707731">
    <property type="component" value="Unassembled WGS sequence"/>
</dbReference>
<feature type="compositionally biased region" description="Polar residues" evidence="1">
    <location>
        <begin position="1"/>
        <end position="13"/>
    </location>
</feature>
<feature type="region of interest" description="Disordered" evidence="1">
    <location>
        <begin position="1"/>
        <end position="21"/>
    </location>
</feature>
<evidence type="ECO:0000313" key="2">
    <source>
        <dbReference type="EMBL" id="MBF6356956.1"/>
    </source>
</evidence>
<dbReference type="SUPFAM" id="SSF48452">
    <property type="entry name" value="TPR-like"/>
    <property type="match status" value="1"/>
</dbReference>
<keyword evidence="3" id="KW-1185">Reference proteome</keyword>
<evidence type="ECO:0000313" key="3">
    <source>
        <dbReference type="Proteomes" id="UP000707731"/>
    </source>
</evidence>
<name>A0ABS0DES7_9NOCA</name>
<gene>
    <name evidence="2" type="ORF">IU449_20820</name>
</gene>
<protein>
    <recommendedName>
        <fullName evidence="4">Tetratricopeptide repeat protein</fullName>
    </recommendedName>
</protein>